<accession>A0A561Q2M7</accession>
<evidence type="ECO:0000313" key="3">
    <source>
        <dbReference type="EMBL" id="TWF44579.1"/>
    </source>
</evidence>
<name>A0A561Q2M7_9BACT</name>
<dbReference type="Gene3D" id="2.60.40.10">
    <property type="entry name" value="Immunoglobulins"/>
    <property type="match status" value="1"/>
</dbReference>
<gene>
    <name evidence="3" type="ORF">FHW36_101499</name>
</gene>
<dbReference type="Proteomes" id="UP000320811">
    <property type="component" value="Unassembled WGS sequence"/>
</dbReference>
<dbReference type="OrthoDB" id="675419at2"/>
<dbReference type="Pfam" id="PF01833">
    <property type="entry name" value="TIG"/>
    <property type="match status" value="1"/>
</dbReference>
<reference evidence="3 4" key="1">
    <citation type="submission" date="2019-06" db="EMBL/GenBank/DDBJ databases">
        <title>Sorghum-associated microbial communities from plants grown in Nebraska, USA.</title>
        <authorList>
            <person name="Schachtman D."/>
        </authorList>
    </citation>
    <scope>NUCLEOTIDE SEQUENCE [LARGE SCALE GENOMIC DNA]</scope>
    <source>
        <strain evidence="3 4">1209</strain>
    </source>
</reference>
<feature type="signal peptide" evidence="1">
    <location>
        <begin position="1"/>
        <end position="21"/>
    </location>
</feature>
<evidence type="ECO:0000256" key="1">
    <source>
        <dbReference type="SAM" id="SignalP"/>
    </source>
</evidence>
<evidence type="ECO:0000259" key="2">
    <source>
        <dbReference type="Pfam" id="PF01833"/>
    </source>
</evidence>
<dbReference type="AlphaFoldDB" id="A0A561Q2M7"/>
<dbReference type="InterPro" id="IPR013783">
    <property type="entry name" value="Ig-like_fold"/>
</dbReference>
<dbReference type="RefSeq" id="WP_145661715.1">
    <property type="nucleotide sequence ID" value="NZ_VIWO01000001.1"/>
</dbReference>
<evidence type="ECO:0000313" key="4">
    <source>
        <dbReference type="Proteomes" id="UP000320811"/>
    </source>
</evidence>
<sequence length="114" mass="12207">MTHCKMFVVALLLMVAMVACNLNPKENTKEVVTVEGQAGNFLIIKGHGFSENRNQNKVVFGNVTAKVLSANTNSLVVQVPVQSAATVPVMVTVGDNVSNAMLFAYHAKLVASKF</sequence>
<keyword evidence="4" id="KW-1185">Reference proteome</keyword>
<feature type="chain" id="PRO_5022241713" evidence="1">
    <location>
        <begin position="22"/>
        <end position="114"/>
    </location>
</feature>
<dbReference type="EMBL" id="VIWO01000001">
    <property type="protein sequence ID" value="TWF44579.1"/>
    <property type="molecule type" value="Genomic_DNA"/>
</dbReference>
<comment type="caution">
    <text evidence="3">The sequence shown here is derived from an EMBL/GenBank/DDBJ whole genome shotgun (WGS) entry which is preliminary data.</text>
</comment>
<dbReference type="SUPFAM" id="SSF81296">
    <property type="entry name" value="E set domains"/>
    <property type="match status" value="1"/>
</dbReference>
<dbReference type="PROSITE" id="PS51257">
    <property type="entry name" value="PROKAR_LIPOPROTEIN"/>
    <property type="match status" value="1"/>
</dbReference>
<proteinExistence type="predicted"/>
<dbReference type="InterPro" id="IPR014756">
    <property type="entry name" value="Ig_E-set"/>
</dbReference>
<dbReference type="InterPro" id="IPR002909">
    <property type="entry name" value="IPT_dom"/>
</dbReference>
<protein>
    <submittedName>
        <fullName evidence="3">IPT/TIG domain-containing protein</fullName>
    </submittedName>
</protein>
<keyword evidence="1" id="KW-0732">Signal</keyword>
<feature type="domain" description="IPT/TIG" evidence="2">
    <location>
        <begin position="36"/>
        <end position="105"/>
    </location>
</feature>
<organism evidence="3 4">
    <name type="scientific">Chitinophaga polysaccharea</name>
    <dbReference type="NCBI Taxonomy" id="1293035"/>
    <lineage>
        <taxon>Bacteria</taxon>
        <taxon>Pseudomonadati</taxon>
        <taxon>Bacteroidota</taxon>
        <taxon>Chitinophagia</taxon>
        <taxon>Chitinophagales</taxon>
        <taxon>Chitinophagaceae</taxon>
        <taxon>Chitinophaga</taxon>
    </lineage>
</organism>